<dbReference type="Proteomes" id="UP001205843">
    <property type="component" value="Unassembled WGS sequence"/>
</dbReference>
<keyword evidence="2 4" id="KW-0963">Cytoplasm</keyword>
<evidence type="ECO:0000256" key="2">
    <source>
        <dbReference type="ARBA" id="ARBA00022490"/>
    </source>
</evidence>
<evidence type="ECO:0000256" key="1">
    <source>
        <dbReference type="ARBA" id="ARBA00022475"/>
    </source>
</evidence>
<dbReference type="SUPFAM" id="SSF101322">
    <property type="entry name" value="YcfC-like"/>
    <property type="match status" value="1"/>
</dbReference>
<gene>
    <name evidence="4" type="primary">hflD</name>
    <name evidence="5" type="ORF">J2T57_003258</name>
</gene>
<evidence type="ECO:0000256" key="4">
    <source>
        <dbReference type="HAMAP-Rule" id="MF_00695"/>
    </source>
</evidence>
<sequence>MNAEAPHQAQALALAALYQALAQVRMVATTGRWDADDAETCLRGLTVEFQESLDGLYGGTGRLRTGLQQLHTQLSQPQDMDLTRYAVMALHLERKLVKRRGMLSTLRTGLDQARHQADYFSITHENVVGKLADLYQNTVSHLTPRIMVQGKREWLEDPQRANQIRALLLAAIRAATLWRQAGGGRLQLIFGRARLQSTTNQLLDGATT</sequence>
<keyword evidence="3 4" id="KW-0472">Membrane</keyword>
<evidence type="ECO:0000256" key="3">
    <source>
        <dbReference type="ARBA" id="ARBA00023136"/>
    </source>
</evidence>
<dbReference type="PANTHER" id="PTHR38100:SF1">
    <property type="entry name" value="HIGH FREQUENCY LYSOGENIZATION PROTEIN HFLD"/>
    <property type="match status" value="1"/>
</dbReference>
<dbReference type="PANTHER" id="PTHR38100">
    <property type="entry name" value="HIGH FREQUENCY LYSOGENIZATION PROTEIN HFLD"/>
    <property type="match status" value="1"/>
</dbReference>
<proteinExistence type="inferred from homology"/>
<name>A0AAE3KCU2_9GAMM</name>
<organism evidence="5 6">
    <name type="scientific">Natronocella acetinitrilica</name>
    <dbReference type="NCBI Taxonomy" id="414046"/>
    <lineage>
        <taxon>Bacteria</taxon>
        <taxon>Pseudomonadati</taxon>
        <taxon>Pseudomonadota</taxon>
        <taxon>Gammaproteobacteria</taxon>
        <taxon>Chromatiales</taxon>
        <taxon>Ectothiorhodospiraceae</taxon>
        <taxon>Natronocella</taxon>
    </lineage>
</organism>
<evidence type="ECO:0000313" key="5">
    <source>
        <dbReference type="EMBL" id="MCP1676099.1"/>
    </source>
</evidence>
<dbReference type="EMBL" id="JALJXV010000008">
    <property type="protein sequence ID" value="MCP1676099.1"/>
    <property type="molecule type" value="Genomic_DNA"/>
</dbReference>
<dbReference type="InterPro" id="IPR035932">
    <property type="entry name" value="HflD-like_sf"/>
</dbReference>
<comment type="caution">
    <text evidence="5">The sequence shown here is derived from an EMBL/GenBank/DDBJ whole genome shotgun (WGS) entry which is preliminary data.</text>
</comment>
<dbReference type="GO" id="GO:0005737">
    <property type="term" value="C:cytoplasm"/>
    <property type="evidence" value="ECO:0007669"/>
    <property type="project" value="UniProtKB-SubCell"/>
</dbReference>
<dbReference type="Gene3D" id="1.10.3890.10">
    <property type="entry name" value="HflD-like"/>
    <property type="match status" value="1"/>
</dbReference>
<evidence type="ECO:0000313" key="6">
    <source>
        <dbReference type="Proteomes" id="UP001205843"/>
    </source>
</evidence>
<reference evidence="5" key="1">
    <citation type="submission" date="2022-03" db="EMBL/GenBank/DDBJ databases">
        <title>Genomic Encyclopedia of Type Strains, Phase III (KMG-III): the genomes of soil and plant-associated and newly described type strains.</title>
        <authorList>
            <person name="Whitman W."/>
        </authorList>
    </citation>
    <scope>NUCLEOTIDE SEQUENCE</scope>
    <source>
        <strain evidence="5">ANL 6-2</strain>
    </source>
</reference>
<comment type="similarity">
    <text evidence="4">Belongs to the HflD family.</text>
</comment>
<dbReference type="InterPro" id="IPR007451">
    <property type="entry name" value="HflD"/>
</dbReference>
<protein>
    <recommendedName>
        <fullName evidence="4">High frequency lysogenization protein HflD homolog</fullName>
    </recommendedName>
</protein>
<dbReference type="HAMAP" id="MF_00695">
    <property type="entry name" value="HflD_protein"/>
    <property type="match status" value="1"/>
</dbReference>
<keyword evidence="1 4" id="KW-1003">Cell membrane</keyword>
<dbReference type="RefSeq" id="WP_253480821.1">
    <property type="nucleotide sequence ID" value="NZ_JALJXV010000008.1"/>
</dbReference>
<dbReference type="GO" id="GO:0005886">
    <property type="term" value="C:plasma membrane"/>
    <property type="evidence" value="ECO:0007669"/>
    <property type="project" value="UniProtKB-SubCell"/>
</dbReference>
<keyword evidence="6" id="KW-1185">Reference proteome</keyword>
<dbReference type="NCBIfam" id="NF001246">
    <property type="entry name" value="PRK00218.1-2"/>
    <property type="match status" value="1"/>
</dbReference>
<dbReference type="Pfam" id="PF04356">
    <property type="entry name" value="DUF489"/>
    <property type="match status" value="1"/>
</dbReference>
<dbReference type="AlphaFoldDB" id="A0AAE3KCU2"/>
<comment type="subcellular location">
    <subcellularLocation>
        <location evidence="4">Cytoplasm</location>
    </subcellularLocation>
    <subcellularLocation>
        <location evidence="4">Cell membrane</location>
        <topology evidence="4">Peripheral membrane protein</topology>
        <orientation evidence="4">Cytoplasmic side</orientation>
    </subcellularLocation>
</comment>
<accession>A0AAE3KCU2</accession>